<keyword evidence="2" id="KW-1185">Reference proteome</keyword>
<dbReference type="PANTHER" id="PTHR47642:SF6">
    <property type="entry name" value="ATP-DEPENDENT DNA HELICASE"/>
    <property type="match status" value="1"/>
</dbReference>
<dbReference type="AlphaFoldDB" id="A0A913YEK5"/>
<accession>A0A913YEK5</accession>
<proteinExistence type="predicted"/>
<dbReference type="InterPro" id="IPR051055">
    <property type="entry name" value="PIF1_helicase"/>
</dbReference>
<dbReference type="OrthoDB" id="5989997at2759"/>
<dbReference type="Gene3D" id="3.40.50.300">
    <property type="entry name" value="P-loop containing nucleotide triphosphate hydrolases"/>
    <property type="match status" value="1"/>
</dbReference>
<dbReference type="CDD" id="cd18809">
    <property type="entry name" value="SF1_C_RecD"/>
    <property type="match status" value="1"/>
</dbReference>
<evidence type="ECO:0000313" key="1">
    <source>
        <dbReference type="EnsemblMetazoa" id="XP_028513423.1"/>
    </source>
</evidence>
<name>A0A913YEK5_EXADI</name>
<dbReference type="SUPFAM" id="SSF52540">
    <property type="entry name" value="P-loop containing nucleoside triphosphate hydrolases"/>
    <property type="match status" value="1"/>
</dbReference>
<protein>
    <recommendedName>
        <fullName evidence="3">ATP-dependent DNA helicase PIF1</fullName>
    </recommendedName>
</protein>
<dbReference type="RefSeq" id="XP_028513423.1">
    <property type="nucleotide sequence ID" value="XM_028657622.1"/>
</dbReference>
<dbReference type="KEGG" id="epa:114574592"/>
<organism evidence="1 2">
    <name type="scientific">Exaiptasia diaphana</name>
    <name type="common">Tropical sea anemone</name>
    <name type="synonym">Aiptasia pulchella</name>
    <dbReference type="NCBI Taxonomy" id="2652724"/>
    <lineage>
        <taxon>Eukaryota</taxon>
        <taxon>Metazoa</taxon>
        <taxon>Cnidaria</taxon>
        <taxon>Anthozoa</taxon>
        <taxon>Hexacorallia</taxon>
        <taxon>Actiniaria</taxon>
        <taxon>Aiptasiidae</taxon>
        <taxon>Exaiptasia</taxon>
    </lineage>
</organism>
<dbReference type="EnsemblMetazoa" id="XM_028657622.1">
    <property type="protein sequence ID" value="XP_028513423.1"/>
    <property type="gene ID" value="LOC114574592"/>
</dbReference>
<evidence type="ECO:0008006" key="3">
    <source>
        <dbReference type="Google" id="ProtNLM"/>
    </source>
</evidence>
<dbReference type="OMA" id="NDCAISY"/>
<dbReference type="PANTHER" id="PTHR47642">
    <property type="entry name" value="ATP-DEPENDENT DNA HELICASE"/>
    <property type="match status" value="1"/>
</dbReference>
<dbReference type="GeneID" id="114574592"/>
<sequence length="222" mass="24882">MRQDEEDLQFLSALKDLRMGTISAEKNDYLCSLSRELNESLLSVAVHIFFKRIAAQLYNLSVLQTLTGEYVHYEASKEGETSDLKCQADDILLLKPGCRVMLTWNKSSTLKNGSQGNFIGVEGGIPIVSFAGVRTKIHRETWLKRDRNGNVIGSLTQYPLVLAYAITCHKSQGQTLRAAVVHCSQEFVSGLTYVATSRVRSSHHIQLVDFSPDFLLKPPKKY</sequence>
<reference evidence="1" key="1">
    <citation type="submission" date="2022-11" db="UniProtKB">
        <authorList>
            <consortium name="EnsemblMetazoa"/>
        </authorList>
    </citation>
    <scope>IDENTIFICATION</scope>
</reference>
<dbReference type="Proteomes" id="UP000887567">
    <property type="component" value="Unplaced"/>
</dbReference>
<dbReference type="Gene3D" id="2.30.30.940">
    <property type="match status" value="1"/>
</dbReference>
<dbReference type="InterPro" id="IPR027417">
    <property type="entry name" value="P-loop_NTPase"/>
</dbReference>
<evidence type="ECO:0000313" key="2">
    <source>
        <dbReference type="Proteomes" id="UP000887567"/>
    </source>
</evidence>